<dbReference type="FunFam" id="1.10.3720.10:FF:000088">
    <property type="entry name" value="Iron(III) ABC transporter, permease protein"/>
    <property type="match status" value="1"/>
</dbReference>
<keyword evidence="6 7" id="KW-0472">Membrane</keyword>
<dbReference type="Gene3D" id="1.10.3720.10">
    <property type="entry name" value="MetI-like"/>
    <property type="match status" value="2"/>
</dbReference>
<dbReference type="AlphaFoldDB" id="A0A6N7EUR1"/>
<evidence type="ECO:0000256" key="2">
    <source>
        <dbReference type="ARBA" id="ARBA00022448"/>
    </source>
</evidence>
<dbReference type="CDD" id="cd06261">
    <property type="entry name" value="TM_PBP2"/>
    <property type="match status" value="2"/>
</dbReference>
<comment type="caution">
    <text evidence="9">The sequence shown here is derived from an EMBL/GenBank/DDBJ whole genome shotgun (WGS) entry which is preliminary data.</text>
</comment>
<protein>
    <submittedName>
        <fullName evidence="9">ABC transporter permease subunit</fullName>
    </submittedName>
</protein>
<dbReference type="SUPFAM" id="SSF161098">
    <property type="entry name" value="MetI-like"/>
    <property type="match status" value="2"/>
</dbReference>
<dbReference type="RefSeq" id="WP_152810186.1">
    <property type="nucleotide sequence ID" value="NZ_WHNW01000004.1"/>
</dbReference>
<evidence type="ECO:0000256" key="1">
    <source>
        <dbReference type="ARBA" id="ARBA00004651"/>
    </source>
</evidence>
<feature type="transmembrane region" description="Helical" evidence="7">
    <location>
        <begin position="530"/>
        <end position="552"/>
    </location>
</feature>
<proteinExistence type="inferred from homology"/>
<dbReference type="PROSITE" id="PS50928">
    <property type="entry name" value="ABC_TM1"/>
    <property type="match status" value="2"/>
</dbReference>
<name>A0A6N7EUR1_9GAMM</name>
<dbReference type="Pfam" id="PF00528">
    <property type="entry name" value="BPD_transp_1"/>
    <property type="match status" value="1"/>
</dbReference>
<feature type="transmembrane region" description="Helical" evidence="7">
    <location>
        <begin position="25"/>
        <end position="51"/>
    </location>
</feature>
<evidence type="ECO:0000256" key="7">
    <source>
        <dbReference type="RuleBase" id="RU363032"/>
    </source>
</evidence>
<comment type="subcellular location">
    <subcellularLocation>
        <location evidence="1 7">Cell membrane</location>
        <topology evidence="1 7">Multi-pass membrane protein</topology>
    </subcellularLocation>
</comment>
<feature type="transmembrane region" description="Helical" evidence="7">
    <location>
        <begin position="71"/>
        <end position="95"/>
    </location>
</feature>
<feature type="transmembrane region" description="Helical" evidence="7">
    <location>
        <begin position="257"/>
        <end position="275"/>
    </location>
</feature>
<keyword evidence="5 7" id="KW-1133">Transmembrane helix</keyword>
<keyword evidence="4 7" id="KW-0812">Transmembrane</keyword>
<feature type="transmembrane region" description="Helical" evidence="7">
    <location>
        <begin position="381"/>
        <end position="406"/>
    </location>
</feature>
<feature type="domain" description="ABC transmembrane type-1" evidence="8">
    <location>
        <begin position="346"/>
        <end position="552"/>
    </location>
</feature>
<accession>A0A6N7EUR1</accession>
<evidence type="ECO:0000256" key="3">
    <source>
        <dbReference type="ARBA" id="ARBA00022475"/>
    </source>
</evidence>
<feature type="transmembrane region" description="Helical" evidence="7">
    <location>
        <begin position="346"/>
        <end position="369"/>
    </location>
</feature>
<evidence type="ECO:0000259" key="8">
    <source>
        <dbReference type="PROSITE" id="PS50928"/>
    </source>
</evidence>
<evidence type="ECO:0000256" key="4">
    <source>
        <dbReference type="ARBA" id="ARBA00022692"/>
    </source>
</evidence>
<feature type="transmembrane region" description="Helical" evidence="7">
    <location>
        <begin position="202"/>
        <end position="224"/>
    </location>
</feature>
<comment type="similarity">
    <text evidence="7">Belongs to the binding-protein-dependent transport system permease family.</text>
</comment>
<dbReference type="GO" id="GO:0055085">
    <property type="term" value="P:transmembrane transport"/>
    <property type="evidence" value="ECO:0007669"/>
    <property type="project" value="InterPro"/>
</dbReference>
<gene>
    <name evidence="9" type="ORF">GCU85_05540</name>
</gene>
<dbReference type="PANTHER" id="PTHR30183:SF2">
    <property type="entry name" value="IRON UTILIZATION PROTEIN"/>
    <property type="match status" value="1"/>
</dbReference>
<dbReference type="InterPro" id="IPR000515">
    <property type="entry name" value="MetI-like"/>
</dbReference>
<dbReference type="PANTHER" id="PTHR30183">
    <property type="entry name" value="MOLYBDENUM TRANSPORT SYSTEM PERMEASE PROTEIN MODB"/>
    <property type="match status" value="1"/>
</dbReference>
<keyword evidence="2 7" id="KW-0813">Transport</keyword>
<evidence type="ECO:0000313" key="10">
    <source>
        <dbReference type="Proteomes" id="UP000471298"/>
    </source>
</evidence>
<feature type="domain" description="ABC transmembrane type-1" evidence="8">
    <location>
        <begin position="69"/>
        <end position="274"/>
    </location>
</feature>
<keyword evidence="3" id="KW-1003">Cell membrane</keyword>
<reference evidence="9 10" key="1">
    <citation type="submission" date="2019-10" db="EMBL/GenBank/DDBJ databases">
        <title>Cardiobacteriales fam. a chemoheterotrophic member of the order Cardiobacteriales, and proposal of Cardiobacteriales fam. nov.</title>
        <authorList>
            <person name="Wang C."/>
        </authorList>
    </citation>
    <scope>NUCLEOTIDE SEQUENCE [LARGE SCALE GENOMIC DNA]</scope>
    <source>
        <strain evidence="9 10">ML27</strain>
    </source>
</reference>
<feature type="transmembrane region" description="Helical" evidence="7">
    <location>
        <begin position="488"/>
        <end position="510"/>
    </location>
</feature>
<dbReference type="GO" id="GO:0005886">
    <property type="term" value="C:plasma membrane"/>
    <property type="evidence" value="ECO:0007669"/>
    <property type="project" value="UniProtKB-SubCell"/>
</dbReference>
<evidence type="ECO:0000313" key="9">
    <source>
        <dbReference type="EMBL" id="MPV86192.1"/>
    </source>
</evidence>
<feature type="transmembrane region" description="Helical" evidence="7">
    <location>
        <begin position="158"/>
        <end position="181"/>
    </location>
</feature>
<feature type="transmembrane region" description="Helical" evidence="7">
    <location>
        <begin position="305"/>
        <end position="334"/>
    </location>
</feature>
<dbReference type="InterPro" id="IPR035906">
    <property type="entry name" value="MetI-like_sf"/>
</dbReference>
<keyword evidence="10" id="KW-1185">Reference proteome</keyword>
<feature type="transmembrane region" description="Helical" evidence="7">
    <location>
        <begin position="107"/>
        <end position="125"/>
    </location>
</feature>
<organism evidence="9 10">
    <name type="scientific">Ostreibacterium oceani</name>
    <dbReference type="NCBI Taxonomy" id="2654998"/>
    <lineage>
        <taxon>Bacteria</taxon>
        <taxon>Pseudomonadati</taxon>
        <taxon>Pseudomonadota</taxon>
        <taxon>Gammaproteobacteria</taxon>
        <taxon>Cardiobacteriales</taxon>
        <taxon>Ostreibacteriaceae</taxon>
        <taxon>Ostreibacterium</taxon>
    </lineage>
</organism>
<evidence type="ECO:0000256" key="5">
    <source>
        <dbReference type="ARBA" id="ARBA00022989"/>
    </source>
</evidence>
<sequence length="559" mass="62792">MTIEIYHPSSRPAKRFAIGHLSYRWPWYVISLLVALMVIIPLMTIFGKAFATPDNIWLHLWQHNLGHYSKTSLQLMSGVALLSLVIGITTAYAVAKYDFIGRRWLEWMLVLPLAVPTYLLAFVYTDLLEYAGPVQKWIRQTFDFQSAQDYPFFEVRSMGSAIVTFSFVLYPYIYLLARTAFLEQSSHFNDSARVLGRSKWAIFFHVNLPLARPAIIVGLMLILMEVLNDYGAVHHFALQTFSQGIYDYWLGRDNIEAASQIALVMLSFIVFLVIAEQGSRSKQALFQKHHNHTQKRKTCHKTLSAALFMLCLIPVTIGFLIPTSRLVFFVVRYFEQLTHNNLWLPAWHSVSLSLTAAAVVTFIALLINYSRRLVGTPFIKICSLIANLGYAMPGAVLALGIMVPFAAIDKLINQATRTLFDQSVGLVLSGSVIILVAAYSIRFMAIAQGTLHSSLEKVTRNMDYSAKTLGSSNSELIRTIHLPLINKGILTAMLIVFVDCMKELPATLILRPFNYETLATQVFQYASDGLLAETAPAALLIVIAGLIPIMLLNRQIMGR</sequence>
<evidence type="ECO:0000256" key="6">
    <source>
        <dbReference type="ARBA" id="ARBA00023136"/>
    </source>
</evidence>
<feature type="transmembrane region" description="Helical" evidence="7">
    <location>
        <begin position="426"/>
        <end position="447"/>
    </location>
</feature>
<dbReference type="Proteomes" id="UP000471298">
    <property type="component" value="Unassembled WGS sequence"/>
</dbReference>
<dbReference type="EMBL" id="WHNW01000004">
    <property type="protein sequence ID" value="MPV86192.1"/>
    <property type="molecule type" value="Genomic_DNA"/>
</dbReference>
<dbReference type="InParanoid" id="A0A6N7EUR1"/>